<feature type="transmembrane region" description="Helical" evidence="1">
    <location>
        <begin position="157"/>
        <end position="187"/>
    </location>
</feature>
<dbReference type="InterPro" id="IPR000462">
    <property type="entry name" value="CDP-OH_P_trans"/>
</dbReference>
<evidence type="ECO:0000313" key="2">
    <source>
        <dbReference type="EMBL" id="STX52466.1"/>
    </source>
</evidence>
<sequence length="202" mass="22283">MISIYNLKPAFQNLLRPASNWLARQNITPNQVTVAAILLSFFCGLLISFYPQAHGVWLLIPLALLLRMILNAIDGMLAREHQMQSALGTFLNELGDVLSDTFLYLPFALVPSIAPLLIISIVILAIISEMTGVIAIQIGAKRRYDGPMGKSDRAFVFGMLSLLFGFGIQAPLVINMILGIMICMLVLTIRNRINQALIEVQS</sequence>
<dbReference type="GO" id="GO:0016020">
    <property type="term" value="C:membrane"/>
    <property type="evidence" value="ECO:0007669"/>
    <property type="project" value="InterPro"/>
</dbReference>
<dbReference type="EMBL" id="UGOD01000001">
    <property type="protein sequence ID" value="STX52466.1"/>
    <property type="molecule type" value="Genomic_DNA"/>
</dbReference>
<dbReference type="Proteomes" id="UP000254794">
    <property type="component" value="Unassembled WGS sequence"/>
</dbReference>
<keyword evidence="1" id="KW-0472">Membrane</keyword>
<dbReference type="AlphaFoldDB" id="A0A378JM91"/>
<evidence type="ECO:0000256" key="1">
    <source>
        <dbReference type="SAM" id="Phobius"/>
    </source>
</evidence>
<dbReference type="InterPro" id="IPR043130">
    <property type="entry name" value="CDP-OH_PTrfase_TM_dom"/>
</dbReference>
<name>A0A378JM91_9GAMM</name>
<feature type="transmembrane region" description="Helical" evidence="1">
    <location>
        <begin position="32"/>
        <end position="50"/>
    </location>
</feature>
<organism evidence="2 3">
    <name type="scientific">Legionella busanensis</name>
    <dbReference type="NCBI Taxonomy" id="190655"/>
    <lineage>
        <taxon>Bacteria</taxon>
        <taxon>Pseudomonadati</taxon>
        <taxon>Pseudomonadota</taxon>
        <taxon>Gammaproteobacteria</taxon>
        <taxon>Legionellales</taxon>
        <taxon>Legionellaceae</taxon>
        <taxon>Legionella</taxon>
    </lineage>
</organism>
<dbReference type="Pfam" id="PF01066">
    <property type="entry name" value="CDP-OH_P_transf"/>
    <property type="match status" value="1"/>
</dbReference>
<protein>
    <submittedName>
        <fullName evidence="2">Inner membrane protein ynbA</fullName>
    </submittedName>
</protein>
<dbReference type="Gene3D" id="1.20.120.1760">
    <property type="match status" value="1"/>
</dbReference>
<keyword evidence="3" id="KW-1185">Reference proteome</keyword>
<dbReference type="GO" id="GO:0008654">
    <property type="term" value="P:phospholipid biosynthetic process"/>
    <property type="evidence" value="ECO:0007669"/>
    <property type="project" value="InterPro"/>
</dbReference>
<gene>
    <name evidence="2" type="primary">ynbA</name>
    <name evidence="2" type="ORF">NCTC13316_02579</name>
</gene>
<dbReference type="OrthoDB" id="1034332at2"/>
<dbReference type="GO" id="GO:0016780">
    <property type="term" value="F:phosphotransferase activity, for other substituted phosphate groups"/>
    <property type="evidence" value="ECO:0007669"/>
    <property type="project" value="InterPro"/>
</dbReference>
<feature type="transmembrane region" description="Helical" evidence="1">
    <location>
        <begin position="56"/>
        <end position="73"/>
    </location>
</feature>
<proteinExistence type="predicted"/>
<reference evidence="2 3" key="1">
    <citation type="submission" date="2018-06" db="EMBL/GenBank/DDBJ databases">
        <authorList>
            <consortium name="Pathogen Informatics"/>
            <person name="Doyle S."/>
        </authorList>
    </citation>
    <scope>NUCLEOTIDE SEQUENCE [LARGE SCALE GENOMIC DNA]</scope>
    <source>
        <strain evidence="2 3">NCTC13316</strain>
    </source>
</reference>
<evidence type="ECO:0000313" key="3">
    <source>
        <dbReference type="Proteomes" id="UP000254794"/>
    </source>
</evidence>
<dbReference type="RefSeq" id="WP_115332027.1">
    <property type="nucleotide sequence ID" value="NZ_CAAAHP010000006.1"/>
</dbReference>
<keyword evidence="1" id="KW-0812">Transmembrane</keyword>
<accession>A0A378JM91</accession>
<feature type="transmembrane region" description="Helical" evidence="1">
    <location>
        <begin position="113"/>
        <end position="136"/>
    </location>
</feature>
<keyword evidence="1" id="KW-1133">Transmembrane helix</keyword>